<protein>
    <submittedName>
        <fullName evidence="2">Uncharacterized protein</fullName>
    </submittedName>
</protein>
<name>A0A6L5B833_APIGR</name>
<gene>
    <name evidence="2" type="ORF">AG4045_003253</name>
</gene>
<sequence length="149" mass="16756">MKKLLNRFSRVADSSQYSLLRPHARPRRAANFLSLKLRGSNNGVPAGHLPVHVGEEMQRYVLSTALLGSHVFIQLLNKVAEEYGYDNEGVLHIPCNVPDFEILPRSSQPQRSDHTPDRKHPQQSLILIRSCMFKPSYPSLCIGSIILDG</sequence>
<proteinExistence type="inferred from homology"/>
<evidence type="ECO:0000313" key="2">
    <source>
        <dbReference type="EMBL" id="KAF1001886.1"/>
    </source>
</evidence>
<dbReference type="PANTHER" id="PTHR31374:SF198">
    <property type="entry name" value="AUXIN-RESPONSIVE PROTEIN SAUR72"/>
    <property type="match status" value="1"/>
</dbReference>
<organism evidence="2 3">
    <name type="scientific">Apium graveolens</name>
    <name type="common">Celery</name>
    <dbReference type="NCBI Taxonomy" id="4045"/>
    <lineage>
        <taxon>Eukaryota</taxon>
        <taxon>Viridiplantae</taxon>
        <taxon>Streptophyta</taxon>
        <taxon>Embryophyta</taxon>
        <taxon>Tracheophyta</taxon>
        <taxon>Spermatophyta</taxon>
        <taxon>Magnoliopsida</taxon>
        <taxon>eudicotyledons</taxon>
        <taxon>Gunneridae</taxon>
        <taxon>Pentapetalae</taxon>
        <taxon>asterids</taxon>
        <taxon>campanulids</taxon>
        <taxon>Apiales</taxon>
        <taxon>Apiaceae</taxon>
        <taxon>Apioideae</taxon>
        <taxon>apioid superclade</taxon>
        <taxon>Apieae</taxon>
        <taxon>Apium</taxon>
    </lineage>
</organism>
<dbReference type="Pfam" id="PF02519">
    <property type="entry name" value="Auxin_inducible"/>
    <property type="match status" value="1"/>
</dbReference>
<dbReference type="PANTHER" id="PTHR31374">
    <property type="entry name" value="AUXIN-INDUCED PROTEIN-LIKE-RELATED"/>
    <property type="match status" value="1"/>
</dbReference>
<dbReference type="Proteomes" id="UP000593563">
    <property type="component" value="Unassembled WGS sequence"/>
</dbReference>
<comment type="caution">
    <text evidence="2">The sequence shown here is derived from an EMBL/GenBank/DDBJ whole genome shotgun (WGS) entry which is preliminary data.</text>
</comment>
<reference evidence="2" key="1">
    <citation type="submission" date="2020-01" db="EMBL/GenBank/DDBJ databases">
        <title>The Celery Genome Sequence Reveals Sequential Paleo-tetraploidization, Resistance Gene Elimination, Karyotype Evolution, and Functional Innovation in Apiales.</title>
        <authorList>
            <person name="Song X."/>
        </authorList>
    </citation>
    <scope>NUCLEOTIDE SEQUENCE</scope>
    <source>
        <tissue evidence="2">Leaf</tissue>
    </source>
</reference>
<keyword evidence="3" id="KW-1185">Reference proteome</keyword>
<evidence type="ECO:0000313" key="3">
    <source>
        <dbReference type="Proteomes" id="UP000593563"/>
    </source>
</evidence>
<comment type="similarity">
    <text evidence="1">Belongs to the ARG7 family.</text>
</comment>
<dbReference type="EMBL" id="WRXP01002168">
    <property type="protein sequence ID" value="KAF1001886.1"/>
    <property type="molecule type" value="Genomic_DNA"/>
</dbReference>
<dbReference type="InterPro" id="IPR003676">
    <property type="entry name" value="SAUR_fam"/>
</dbReference>
<dbReference type="AlphaFoldDB" id="A0A6L5B833"/>
<evidence type="ECO:0000256" key="1">
    <source>
        <dbReference type="ARBA" id="ARBA00006974"/>
    </source>
</evidence>
<dbReference type="GO" id="GO:0009733">
    <property type="term" value="P:response to auxin"/>
    <property type="evidence" value="ECO:0007669"/>
    <property type="project" value="InterPro"/>
</dbReference>
<accession>A0A6L5B833</accession>